<evidence type="ECO:0000256" key="2">
    <source>
        <dbReference type="ARBA" id="ARBA00022670"/>
    </source>
</evidence>
<organism evidence="5 6">
    <name type="scientific">Eumeta variegata</name>
    <name type="common">Bagworm moth</name>
    <name type="synonym">Eumeta japonica</name>
    <dbReference type="NCBI Taxonomy" id="151549"/>
    <lineage>
        <taxon>Eukaryota</taxon>
        <taxon>Metazoa</taxon>
        <taxon>Ecdysozoa</taxon>
        <taxon>Arthropoda</taxon>
        <taxon>Hexapoda</taxon>
        <taxon>Insecta</taxon>
        <taxon>Pterygota</taxon>
        <taxon>Neoptera</taxon>
        <taxon>Endopterygota</taxon>
        <taxon>Lepidoptera</taxon>
        <taxon>Glossata</taxon>
        <taxon>Ditrysia</taxon>
        <taxon>Tineoidea</taxon>
        <taxon>Psychidae</taxon>
        <taxon>Oiketicinae</taxon>
        <taxon>Eumeta</taxon>
    </lineage>
</organism>
<proteinExistence type="inferred from homology"/>
<dbReference type="EMBL" id="BGZK01000142">
    <property type="protein sequence ID" value="GBP22608.1"/>
    <property type="molecule type" value="Genomic_DNA"/>
</dbReference>
<keyword evidence="4" id="KW-0788">Thiol protease</keyword>
<evidence type="ECO:0000313" key="5">
    <source>
        <dbReference type="EMBL" id="GBP22608.1"/>
    </source>
</evidence>
<dbReference type="AlphaFoldDB" id="A0A4C1U8F9"/>
<dbReference type="SUPFAM" id="SSF53182">
    <property type="entry name" value="Pyrrolidone carboxyl peptidase (pyroglutamate aminopeptidase)"/>
    <property type="match status" value="1"/>
</dbReference>
<dbReference type="PANTHER" id="PTHR23402:SF1">
    <property type="entry name" value="PYROGLUTAMYL-PEPTIDASE I"/>
    <property type="match status" value="1"/>
</dbReference>
<comment type="caution">
    <text evidence="5">The sequence shown here is derived from an EMBL/GenBank/DDBJ whole genome shotgun (WGS) entry which is preliminary data.</text>
</comment>
<evidence type="ECO:0000256" key="3">
    <source>
        <dbReference type="ARBA" id="ARBA00022801"/>
    </source>
</evidence>
<evidence type="ECO:0000256" key="4">
    <source>
        <dbReference type="ARBA" id="ARBA00022807"/>
    </source>
</evidence>
<keyword evidence="3" id="KW-0378">Hydrolase</keyword>
<keyword evidence="6" id="KW-1185">Reference proteome</keyword>
<dbReference type="Gene3D" id="3.40.630.20">
    <property type="entry name" value="Peptidase C15, pyroglutamyl peptidase I-like"/>
    <property type="match status" value="1"/>
</dbReference>
<comment type="similarity">
    <text evidence="1">Belongs to the peptidase C15 family.</text>
</comment>
<protein>
    <submittedName>
        <fullName evidence="5">Pyroglutamyl-peptidase 1</fullName>
    </submittedName>
</protein>
<accession>A0A4C1U8F9</accession>
<evidence type="ECO:0000256" key="1">
    <source>
        <dbReference type="ARBA" id="ARBA00006641"/>
    </source>
</evidence>
<dbReference type="GO" id="GO:0006508">
    <property type="term" value="P:proteolysis"/>
    <property type="evidence" value="ECO:0007669"/>
    <property type="project" value="UniProtKB-KW"/>
</dbReference>
<name>A0A4C1U8F9_EUMVA</name>
<sequence length="146" mass="16829">MEKKHNIELVLLEIPITYDNIDEFVPALWETHTPKLVIHVGFSELAQCFTLESQAHRKGYKRLDYFDKTPPNFTCPAEGAMRIQTRLNIDHICEEFNNLSAEENVSASKSYDAGRSYGKWLEVTSMENIDRGLHQQKKIPSHVLNP</sequence>
<dbReference type="InterPro" id="IPR016125">
    <property type="entry name" value="Peptidase_C15-like"/>
</dbReference>
<dbReference type="Proteomes" id="UP000299102">
    <property type="component" value="Unassembled WGS sequence"/>
</dbReference>
<gene>
    <name evidence="5" type="primary">PGPEP1</name>
    <name evidence="5" type="ORF">EVAR_13888_1</name>
</gene>
<reference evidence="5 6" key="1">
    <citation type="journal article" date="2019" name="Commun. Biol.">
        <title>The bagworm genome reveals a unique fibroin gene that provides high tensile strength.</title>
        <authorList>
            <person name="Kono N."/>
            <person name="Nakamura H."/>
            <person name="Ohtoshi R."/>
            <person name="Tomita M."/>
            <person name="Numata K."/>
            <person name="Arakawa K."/>
        </authorList>
    </citation>
    <scope>NUCLEOTIDE SEQUENCE [LARGE SCALE GENOMIC DNA]</scope>
</reference>
<dbReference type="PANTHER" id="PTHR23402">
    <property type="entry name" value="PROTEASE FAMILY C15 PYROGLUTAMYL-PEPTIDASE I-RELATED"/>
    <property type="match status" value="1"/>
</dbReference>
<dbReference type="InterPro" id="IPR036440">
    <property type="entry name" value="Peptidase_C15-like_sf"/>
</dbReference>
<evidence type="ECO:0000313" key="6">
    <source>
        <dbReference type="Proteomes" id="UP000299102"/>
    </source>
</evidence>
<keyword evidence="2" id="KW-0645">Protease</keyword>
<dbReference type="GO" id="GO:0008234">
    <property type="term" value="F:cysteine-type peptidase activity"/>
    <property type="evidence" value="ECO:0007669"/>
    <property type="project" value="UniProtKB-KW"/>
</dbReference>
<dbReference type="OrthoDB" id="407146at2759"/>